<keyword evidence="1" id="KW-1133">Transmembrane helix</keyword>
<proteinExistence type="predicted"/>
<keyword evidence="1" id="KW-0472">Membrane</keyword>
<keyword evidence="1" id="KW-0812">Transmembrane</keyword>
<name>A0A0H5QSS2_9EUKA</name>
<dbReference type="EMBL" id="HACM01004626">
    <property type="protein sequence ID" value="CRZ05068.1"/>
    <property type="molecule type" value="Transcribed_RNA"/>
</dbReference>
<organism evidence="2">
    <name type="scientific">Spongospora subterranea</name>
    <dbReference type="NCBI Taxonomy" id="70186"/>
    <lineage>
        <taxon>Eukaryota</taxon>
        <taxon>Sar</taxon>
        <taxon>Rhizaria</taxon>
        <taxon>Endomyxa</taxon>
        <taxon>Phytomyxea</taxon>
        <taxon>Plasmodiophorida</taxon>
        <taxon>Plasmodiophoridae</taxon>
        <taxon>Spongospora</taxon>
    </lineage>
</organism>
<feature type="transmembrane region" description="Helical" evidence="1">
    <location>
        <begin position="97"/>
        <end position="117"/>
    </location>
</feature>
<sequence>MIQAYQTFYQNFTGASVLMTDGASAIETAAGDSFSFGQIESFLFDVVKEEHAEMIWRLRKIDTTSMEATPVCDPNCVMAMDLFLMKLFTFTVRDRQFLRILFGLLVIKMLIHIFFGLKPLRLSMTRLIQWVEDYIEHDIVDQKIRIGLLSHGQQK</sequence>
<protein>
    <submittedName>
        <fullName evidence="2">Uncharacterized protein</fullName>
    </submittedName>
</protein>
<evidence type="ECO:0000256" key="1">
    <source>
        <dbReference type="SAM" id="Phobius"/>
    </source>
</evidence>
<reference evidence="2" key="1">
    <citation type="submission" date="2015-04" db="EMBL/GenBank/DDBJ databases">
        <title>The genome sequence of the plant pathogenic Rhizarian Plasmodiophora brassicae reveals insights in its biotrophic life cycle and the origin of chitin synthesis.</title>
        <authorList>
            <person name="Schwelm A."/>
            <person name="Fogelqvist J."/>
            <person name="Knaust A."/>
            <person name="Julke S."/>
            <person name="Lilja T."/>
            <person name="Dhandapani V."/>
            <person name="Bonilla-Rosso G."/>
            <person name="Karlsson M."/>
            <person name="Shevchenko A."/>
            <person name="Choi S.R."/>
            <person name="Kim H.G."/>
            <person name="Park J.Y."/>
            <person name="Lim Y.P."/>
            <person name="Ludwig-Muller J."/>
            <person name="Dixelius C."/>
        </authorList>
    </citation>
    <scope>NUCLEOTIDE SEQUENCE</scope>
    <source>
        <tissue evidence="2">Potato root galls</tissue>
    </source>
</reference>
<evidence type="ECO:0000313" key="2">
    <source>
        <dbReference type="EMBL" id="CRZ05068.1"/>
    </source>
</evidence>
<dbReference type="AlphaFoldDB" id="A0A0H5QSS2"/>
<accession>A0A0H5QSS2</accession>